<comment type="caution">
    <text evidence="4">The sequence shown here is derived from an EMBL/GenBank/DDBJ whole genome shotgun (WGS) entry which is preliminary data.</text>
</comment>
<dbReference type="InterPro" id="IPR024983">
    <property type="entry name" value="CHAT_dom"/>
</dbReference>
<accession>A0A2M8PHK2</accession>
<evidence type="ECO:0000313" key="5">
    <source>
        <dbReference type="Proteomes" id="UP000229681"/>
    </source>
</evidence>
<feature type="domain" description="CHAT" evidence="3">
    <location>
        <begin position="84"/>
        <end position="338"/>
    </location>
</feature>
<name>A0A2M8PHK2_9CHLR</name>
<keyword evidence="1" id="KW-1133">Transmembrane helix</keyword>
<feature type="transmembrane region" description="Helical" evidence="1">
    <location>
        <begin position="385"/>
        <end position="410"/>
    </location>
</feature>
<dbReference type="EMBL" id="PGTM01000018">
    <property type="protein sequence ID" value="PJF37018.1"/>
    <property type="molecule type" value="Genomic_DNA"/>
</dbReference>
<evidence type="ECO:0000259" key="3">
    <source>
        <dbReference type="Pfam" id="PF12770"/>
    </source>
</evidence>
<dbReference type="InterPro" id="IPR011635">
    <property type="entry name" value="CARDB"/>
</dbReference>
<evidence type="ECO:0000259" key="2">
    <source>
        <dbReference type="Pfam" id="PF07705"/>
    </source>
</evidence>
<dbReference type="AlphaFoldDB" id="A0A2M8PHK2"/>
<proteinExistence type="predicted"/>
<feature type="domain" description="CARDB" evidence="2">
    <location>
        <begin position="439"/>
        <end position="541"/>
    </location>
</feature>
<evidence type="ECO:0000313" key="4">
    <source>
        <dbReference type="EMBL" id="PJF37018.1"/>
    </source>
</evidence>
<protein>
    <recommendedName>
        <fullName evidence="6">CHAT domain-containing protein</fullName>
    </recommendedName>
</protein>
<sequence length="717" mass="79048">MATQEYLDFELTIEALPNDQLRVTLANSPVGSATVDVPNPITPAEAERIIKILDGTRRVPRDEATRAVRVFGEKLFSAVFSGQIYGAYLASRAQAAERGLRLRLNLDKAEALYDLPWELLHDPSSDYLALSRQTPIVRYPRVIDVRPVVEISLPLRVLVLISSPSDQAALDVEAEWRSLQEATADLRQRGLLELERVDDAQLIVLQRKLRSGVSYQIFHYIGHATFDERNAVGMLAFESPRTEQTQLVSGEELARELVEQNSIRLVVLNACQSARQVHNNRFSGIASSIMARGVPAVVAMQFPISDEAARIFAHEFYRALSEGYPIEASVAEARRAIKSELGNLEWATPVLFLRAQSGVLFPKRRTFTERPSYGGLREALLRPRVLLGLAALLIVALGLVSLLSSLFGGLSAPTPASPSTPVPIIATFTPTPDAPRNVDLVITRVRFLPSNPAPGQAVTVAIELQNNGTSDSGPFDWVWFDTNAEAENATPALRGTVANLSPRAKTTVIGTYRFGWWGTYLTTAWVNPDNRAPESNIFNNFVPRTLNTGSEPFTVDFSRLPDDSLLEAGVLRGDEFDKWLLRMRVETDGNAECSAAVLLLTLMDDLNQITTGLPNAPQRCANLPVIFELSQPSESPRLRSVLIEFLPTAQGEYTLEVRAADNSVQRRETLRVQPGEVGVPKTLSVTLDGAARLALRVPENARTIIRRLTRTITPTQP</sequence>
<keyword evidence="1" id="KW-0812">Transmembrane</keyword>
<dbReference type="Pfam" id="PF12770">
    <property type="entry name" value="CHAT"/>
    <property type="match status" value="1"/>
</dbReference>
<keyword evidence="1" id="KW-0472">Membrane</keyword>
<reference evidence="4 5" key="1">
    <citation type="submission" date="2017-11" db="EMBL/GenBank/DDBJ databases">
        <title>Evolution of Phototrophy in the Chloroflexi Phylum Driven by Horizontal Gene Transfer.</title>
        <authorList>
            <person name="Ward L.M."/>
            <person name="Hemp J."/>
            <person name="Shih P.M."/>
            <person name="Mcglynn S.E."/>
            <person name="Fischer W."/>
        </authorList>
    </citation>
    <scope>NUCLEOTIDE SEQUENCE [LARGE SCALE GENOMIC DNA]</scope>
    <source>
        <strain evidence="4">JP3_13</strain>
    </source>
</reference>
<evidence type="ECO:0008006" key="6">
    <source>
        <dbReference type="Google" id="ProtNLM"/>
    </source>
</evidence>
<organism evidence="4 5">
    <name type="scientific">Candidatus Thermofonsia Clade 1 bacterium</name>
    <dbReference type="NCBI Taxonomy" id="2364210"/>
    <lineage>
        <taxon>Bacteria</taxon>
        <taxon>Bacillati</taxon>
        <taxon>Chloroflexota</taxon>
        <taxon>Candidatus Thermofontia</taxon>
        <taxon>Candidatus Thermofonsia Clade 1</taxon>
    </lineage>
</organism>
<dbReference type="InterPro" id="IPR013783">
    <property type="entry name" value="Ig-like_fold"/>
</dbReference>
<gene>
    <name evidence="4" type="ORF">CUN49_02390</name>
</gene>
<dbReference type="Proteomes" id="UP000229681">
    <property type="component" value="Unassembled WGS sequence"/>
</dbReference>
<evidence type="ECO:0000256" key="1">
    <source>
        <dbReference type="SAM" id="Phobius"/>
    </source>
</evidence>
<dbReference type="Pfam" id="PF07705">
    <property type="entry name" value="CARDB"/>
    <property type="match status" value="1"/>
</dbReference>
<dbReference type="Gene3D" id="2.60.40.10">
    <property type="entry name" value="Immunoglobulins"/>
    <property type="match status" value="1"/>
</dbReference>